<dbReference type="Proteomes" id="UP000816034">
    <property type="component" value="Unassembled WGS sequence"/>
</dbReference>
<dbReference type="GeneID" id="68096185"/>
<evidence type="ECO:0000313" key="3">
    <source>
        <dbReference type="EMBL" id="KAG2393966.1"/>
    </source>
</evidence>
<evidence type="ECO:0000256" key="1">
    <source>
        <dbReference type="SAM" id="MobiDB-lite"/>
    </source>
</evidence>
<organism evidence="3 4">
    <name type="scientific">Naegleria lovaniensis</name>
    <name type="common">Amoeba</name>
    <dbReference type="NCBI Taxonomy" id="51637"/>
    <lineage>
        <taxon>Eukaryota</taxon>
        <taxon>Discoba</taxon>
        <taxon>Heterolobosea</taxon>
        <taxon>Tetramitia</taxon>
        <taxon>Eutetramitia</taxon>
        <taxon>Vahlkampfiidae</taxon>
        <taxon>Naegleria</taxon>
    </lineage>
</organism>
<evidence type="ECO:0000256" key="2">
    <source>
        <dbReference type="SAM" id="Phobius"/>
    </source>
</evidence>
<dbReference type="EMBL" id="PYSW02000001">
    <property type="protein sequence ID" value="KAG2393966.1"/>
    <property type="molecule type" value="Genomic_DNA"/>
</dbReference>
<feature type="transmembrane region" description="Helical" evidence="2">
    <location>
        <begin position="6"/>
        <end position="28"/>
    </location>
</feature>
<keyword evidence="2" id="KW-1133">Transmembrane helix</keyword>
<reference evidence="3 4" key="1">
    <citation type="journal article" date="2018" name="BMC Genomics">
        <title>The genome of Naegleria lovaniensis, the basis for a comparative approach to unravel pathogenicity factors of the human pathogenic amoeba N. fowleri.</title>
        <authorList>
            <person name="Liechti N."/>
            <person name="Schurch N."/>
            <person name="Bruggmann R."/>
            <person name="Wittwer M."/>
        </authorList>
    </citation>
    <scope>NUCLEOTIDE SEQUENCE [LARGE SCALE GENOMIC DNA]</scope>
    <source>
        <strain evidence="3 4">ATCC 30569</strain>
    </source>
</reference>
<name>A0AA88KS79_NAELO</name>
<keyword evidence="2" id="KW-0812">Transmembrane</keyword>
<gene>
    <name evidence="3" type="ORF">C9374_003730</name>
</gene>
<feature type="compositionally biased region" description="Polar residues" evidence="1">
    <location>
        <begin position="133"/>
        <end position="143"/>
    </location>
</feature>
<accession>A0AA88KS79</accession>
<dbReference type="RefSeq" id="XP_044555860.1">
    <property type="nucleotide sequence ID" value="XM_044693291.1"/>
</dbReference>
<feature type="transmembrane region" description="Helical" evidence="2">
    <location>
        <begin position="85"/>
        <end position="107"/>
    </location>
</feature>
<keyword evidence="4" id="KW-1185">Reference proteome</keyword>
<sequence>MLIVQTVMFLGIGIKLIVLVRSHSLSITQMKKINNSALKNVLQKPYAKIVGLLIGMTSSAWIQLVAGVVSALTSLFASDLHMIDYFLQCFGILIFAIFVLLLFNPLLEESNHSSATMVTTERDDQEGNEDSISKQQSTLSQSHHPPFSKEMLSLPESSSSPSIAMNTSPSSPNDLEMNEIAKV</sequence>
<protein>
    <submittedName>
        <fullName evidence="3">Uncharacterized protein</fullName>
    </submittedName>
</protein>
<comment type="caution">
    <text evidence="3">The sequence shown here is derived from an EMBL/GenBank/DDBJ whole genome shotgun (WGS) entry which is preliminary data.</text>
</comment>
<keyword evidence="2" id="KW-0472">Membrane</keyword>
<dbReference type="AlphaFoldDB" id="A0AA88KS79"/>
<feature type="compositionally biased region" description="Polar residues" evidence="1">
    <location>
        <begin position="163"/>
        <end position="173"/>
    </location>
</feature>
<feature type="region of interest" description="Disordered" evidence="1">
    <location>
        <begin position="117"/>
        <end position="183"/>
    </location>
</feature>
<feature type="compositionally biased region" description="Low complexity" evidence="1">
    <location>
        <begin position="148"/>
        <end position="162"/>
    </location>
</feature>
<proteinExistence type="predicted"/>
<evidence type="ECO:0000313" key="4">
    <source>
        <dbReference type="Proteomes" id="UP000816034"/>
    </source>
</evidence>
<feature type="transmembrane region" description="Helical" evidence="2">
    <location>
        <begin position="49"/>
        <end position="73"/>
    </location>
</feature>